<evidence type="ECO:0000313" key="2">
    <source>
        <dbReference type="Proteomes" id="UP001146793"/>
    </source>
</evidence>
<dbReference type="InterPro" id="IPR018775">
    <property type="entry name" value="RlaP"/>
</dbReference>
<proteinExistence type="predicted"/>
<dbReference type="PANTHER" id="PTHR34817">
    <property type="entry name" value="NUCLEOTIDYLTRANSFERASE"/>
    <property type="match status" value="1"/>
</dbReference>
<dbReference type="PANTHER" id="PTHR34817:SF2">
    <property type="entry name" value="NUCLEOTIDYLTRANSFERASE"/>
    <property type="match status" value="1"/>
</dbReference>
<dbReference type="EMBL" id="JANTQA010000047">
    <property type="protein sequence ID" value="KAJ3432820.1"/>
    <property type="molecule type" value="Genomic_DNA"/>
</dbReference>
<accession>A0AAV7YY38</accession>
<organism evidence="1 2">
    <name type="scientific">Anaeramoeba flamelloides</name>
    <dbReference type="NCBI Taxonomy" id="1746091"/>
    <lineage>
        <taxon>Eukaryota</taxon>
        <taxon>Metamonada</taxon>
        <taxon>Anaeramoebidae</taxon>
        <taxon>Anaeramoeba</taxon>
    </lineage>
</organism>
<reference evidence="1" key="1">
    <citation type="submission" date="2022-08" db="EMBL/GenBank/DDBJ databases">
        <title>Novel sulphate-reducing endosymbionts in the free-living metamonad Anaeramoeba.</title>
        <authorList>
            <person name="Jerlstrom-Hultqvist J."/>
            <person name="Cepicka I."/>
            <person name="Gallot-Lavallee L."/>
            <person name="Salas-Leiva D."/>
            <person name="Curtis B.A."/>
            <person name="Zahonova K."/>
            <person name="Pipaliya S."/>
            <person name="Dacks J."/>
            <person name="Roger A.J."/>
        </authorList>
    </citation>
    <scope>NUCLEOTIDE SEQUENCE</scope>
    <source>
        <strain evidence="1">Busselton2</strain>
    </source>
</reference>
<dbReference type="Proteomes" id="UP001146793">
    <property type="component" value="Unassembled WGS sequence"/>
</dbReference>
<gene>
    <name evidence="1" type="ORF">M0812_21763</name>
</gene>
<dbReference type="Pfam" id="PF10127">
    <property type="entry name" value="RlaP"/>
    <property type="match status" value="1"/>
</dbReference>
<evidence type="ECO:0000313" key="1">
    <source>
        <dbReference type="EMBL" id="KAJ3432820.1"/>
    </source>
</evidence>
<name>A0AAV7YY38_9EUKA</name>
<protein>
    <submittedName>
        <fullName evidence="1">Cytosolic protein</fullName>
    </submittedName>
</protein>
<comment type="caution">
    <text evidence="1">The sequence shown here is derived from an EMBL/GenBank/DDBJ whole genome shotgun (WGS) entry which is preliminary data.</text>
</comment>
<dbReference type="AlphaFoldDB" id="A0AAV7YY38"/>
<sequence length="271" mass="32269">MEKTIQELIRKMEEQYNITVLLCCEAGSREWGLDNPNSDYDIRGFFYHNDKSAYMTAIDSPDSVEQIDFMSKDRIIDFSLWDIKKMFKLLAKSNPSILEWALSTIVYYEKPTEMEMIRNVILKYTCRVPLIYHYLNMSRRNYNRFIKNQMRVKIKKYAYIIRAQVTALWLIQNSQISQLNKNVQDLIKKVQLPKKTRKLFDQVVVLKKQQKSGLGIINSISDLDQVLSDLQGDLFTQIEKKRNQILKDYEIEKKTQNKIKFFNKIFFDLIN</sequence>